<organism evidence="3 4">
    <name type="scientific">Elongatibacter sediminis</name>
    <dbReference type="NCBI Taxonomy" id="3119006"/>
    <lineage>
        <taxon>Bacteria</taxon>
        <taxon>Pseudomonadati</taxon>
        <taxon>Pseudomonadota</taxon>
        <taxon>Gammaproteobacteria</taxon>
        <taxon>Chromatiales</taxon>
        <taxon>Wenzhouxiangellaceae</taxon>
        <taxon>Elongatibacter</taxon>
    </lineage>
</organism>
<keyword evidence="1" id="KW-0812">Transmembrane</keyword>
<protein>
    <submittedName>
        <fullName evidence="3">Phosphatase PAP2 family protein</fullName>
    </submittedName>
</protein>
<dbReference type="EMBL" id="JAZHOG010000001">
    <property type="protein sequence ID" value="MEJ8566436.1"/>
    <property type="molecule type" value="Genomic_DNA"/>
</dbReference>
<dbReference type="InterPro" id="IPR036938">
    <property type="entry name" value="PAP2/HPO_sf"/>
</dbReference>
<feature type="transmembrane region" description="Helical" evidence="1">
    <location>
        <begin position="9"/>
        <end position="28"/>
    </location>
</feature>
<feature type="transmembrane region" description="Helical" evidence="1">
    <location>
        <begin position="177"/>
        <end position="194"/>
    </location>
</feature>
<sequence length="243" mass="27374">MAFHPTAGFWVRHLVIPLLCAAIVLSMLEQTSFDLWLADRWYALEGGAWAWRNHWLTYDIIHHRGKQMVIGFGLLILLVTGLTFRVDRIAHWRMPLAYLFCSMAVVPALIAWSKHYSGVPCPWHLERYGGTEVYRHNLEYAVGAAQGGHCFPAGHASGGFALLALYFAVLPFARKPLIALIPGLVVGTVFALGQQARGAHFISHDLWTLSLCWFGALALFFAFRPWRWPRPAGTHDTTRDARP</sequence>
<feature type="transmembrane region" description="Helical" evidence="1">
    <location>
        <begin position="67"/>
        <end position="84"/>
    </location>
</feature>
<dbReference type="Proteomes" id="UP001359886">
    <property type="component" value="Unassembled WGS sequence"/>
</dbReference>
<feature type="domain" description="Phosphatidic acid phosphatase type 2/haloperoxidase" evidence="2">
    <location>
        <begin position="96"/>
        <end position="222"/>
    </location>
</feature>
<name>A0AAW9RF66_9GAMM</name>
<dbReference type="InterPro" id="IPR000326">
    <property type="entry name" value="PAP2/HPO"/>
</dbReference>
<dbReference type="RefSeq" id="WP_354693755.1">
    <property type="nucleotide sequence ID" value="NZ_JAZHOG010000001.1"/>
</dbReference>
<dbReference type="SUPFAM" id="SSF48317">
    <property type="entry name" value="Acid phosphatase/Vanadium-dependent haloperoxidase"/>
    <property type="match status" value="1"/>
</dbReference>
<dbReference type="AlphaFoldDB" id="A0AAW9RF66"/>
<reference evidence="3 4" key="1">
    <citation type="submission" date="2024-02" db="EMBL/GenBank/DDBJ databases">
        <title>A novel Wenzhouxiangellaceae bacterium, isolated from coastal sediments.</title>
        <authorList>
            <person name="Du Z.-J."/>
            <person name="Ye Y.-Q."/>
            <person name="Zhang X.-Y."/>
        </authorList>
    </citation>
    <scope>NUCLEOTIDE SEQUENCE [LARGE SCALE GENOMIC DNA]</scope>
    <source>
        <strain evidence="3 4">CH-27</strain>
    </source>
</reference>
<feature type="transmembrane region" description="Helical" evidence="1">
    <location>
        <begin position="96"/>
        <end position="113"/>
    </location>
</feature>
<gene>
    <name evidence="3" type="ORF">V3330_02255</name>
</gene>
<comment type="caution">
    <text evidence="3">The sequence shown here is derived from an EMBL/GenBank/DDBJ whole genome shotgun (WGS) entry which is preliminary data.</text>
</comment>
<keyword evidence="1" id="KW-1133">Transmembrane helix</keyword>
<evidence type="ECO:0000259" key="2">
    <source>
        <dbReference type="Pfam" id="PF01569"/>
    </source>
</evidence>
<proteinExistence type="predicted"/>
<keyword evidence="1" id="KW-0472">Membrane</keyword>
<feature type="transmembrane region" description="Helical" evidence="1">
    <location>
        <begin position="206"/>
        <end position="223"/>
    </location>
</feature>
<evidence type="ECO:0000313" key="3">
    <source>
        <dbReference type="EMBL" id="MEJ8566436.1"/>
    </source>
</evidence>
<dbReference type="CDD" id="cd03396">
    <property type="entry name" value="PAP2_like_6"/>
    <property type="match status" value="1"/>
</dbReference>
<keyword evidence="4" id="KW-1185">Reference proteome</keyword>
<evidence type="ECO:0000313" key="4">
    <source>
        <dbReference type="Proteomes" id="UP001359886"/>
    </source>
</evidence>
<feature type="transmembrane region" description="Helical" evidence="1">
    <location>
        <begin position="153"/>
        <end position="170"/>
    </location>
</feature>
<evidence type="ECO:0000256" key="1">
    <source>
        <dbReference type="SAM" id="Phobius"/>
    </source>
</evidence>
<dbReference type="Pfam" id="PF01569">
    <property type="entry name" value="PAP2"/>
    <property type="match status" value="1"/>
</dbReference>
<accession>A0AAW9RF66</accession>